<accession>B8KQV3</accession>
<sequence>MREAAERVAKAESAASEAVTRGFQKTVDALAYVVAARDPYSAGHEARVAELAVSIGEAMAHHRPHREGLGKDFALEEIRQGAGAPYGPEVVKACLRLEKNGKLAI</sequence>
<proteinExistence type="predicted"/>
<dbReference type="PANTHER" id="PTHR43155">
    <property type="entry name" value="CYCLIC DI-GMP PHOSPHODIESTERASE PA4108-RELATED"/>
    <property type="match status" value="1"/>
</dbReference>
<dbReference type="eggNOG" id="COG2206">
    <property type="taxonomic scope" value="Bacteria"/>
</dbReference>
<protein>
    <submittedName>
        <fullName evidence="1">Uncharacterized protein</fullName>
    </submittedName>
</protein>
<dbReference type="Proteomes" id="UP000004699">
    <property type="component" value="Unassembled WGS sequence"/>
</dbReference>
<gene>
    <name evidence="1" type="ORF">NOR51B_2596</name>
</gene>
<reference evidence="2" key="1">
    <citation type="journal article" date="2013" name="BMC Microbiol.">
        <title>Taxonomy and evolution of bacteriochlorophyll a-containing members of the OM60/NOR5 clade of marine gammaproteobacteria: description of Luminiphilus syltensis gen. nov., sp. nov., reclassification of Haliea rubra as Pseudohaliea rubra gen. nov., comb. nov., and emendation of Chromatocurvus halotolerans.</title>
        <authorList>
            <person name="Spring S."/>
            <person name="Riedel T."/>
            <person name="Sproer C."/>
            <person name="Yan S."/>
            <person name="Harder J."/>
            <person name="Fuchs B.M."/>
        </authorList>
    </citation>
    <scope>NUCLEOTIDE SEQUENCE [LARGE SCALE GENOMIC DNA]</scope>
    <source>
        <strain evidence="2">NOR51-B</strain>
    </source>
</reference>
<dbReference type="AlphaFoldDB" id="B8KQV3"/>
<dbReference type="EMBL" id="DS999411">
    <property type="protein sequence ID" value="EED36644.1"/>
    <property type="molecule type" value="Genomic_DNA"/>
</dbReference>
<organism evidence="1 2">
    <name type="scientific">Luminiphilus syltensis NOR5-1B</name>
    <dbReference type="NCBI Taxonomy" id="565045"/>
    <lineage>
        <taxon>Bacteria</taxon>
        <taxon>Pseudomonadati</taxon>
        <taxon>Pseudomonadota</taxon>
        <taxon>Gammaproteobacteria</taxon>
        <taxon>Cellvibrionales</taxon>
        <taxon>Halieaceae</taxon>
        <taxon>Luminiphilus</taxon>
    </lineage>
</organism>
<dbReference type="PANTHER" id="PTHR43155:SF2">
    <property type="entry name" value="CYCLIC DI-GMP PHOSPHODIESTERASE PA4108"/>
    <property type="match status" value="1"/>
</dbReference>
<evidence type="ECO:0000313" key="2">
    <source>
        <dbReference type="Proteomes" id="UP000004699"/>
    </source>
</evidence>
<dbReference type="Gene3D" id="1.10.3210.10">
    <property type="entry name" value="Hypothetical protein af1432"/>
    <property type="match status" value="2"/>
</dbReference>
<dbReference type="HOGENOM" id="CLU_2233242_0_0_6"/>
<name>B8KQV3_9GAMM</name>
<dbReference type="STRING" id="565045.NOR51B_2596"/>
<evidence type="ECO:0000313" key="1">
    <source>
        <dbReference type="EMBL" id="EED36644.1"/>
    </source>
</evidence>
<keyword evidence="2" id="KW-1185">Reference proteome</keyword>